<dbReference type="PANTHER" id="PTHR33169">
    <property type="entry name" value="PADR-FAMILY TRANSCRIPTIONAL REGULATOR"/>
    <property type="match status" value="1"/>
</dbReference>
<evidence type="ECO:0000313" key="2">
    <source>
        <dbReference type="EMBL" id="EGF23339.1"/>
    </source>
</evidence>
<name>F1T3P5_9ACTN</name>
<dbReference type="eggNOG" id="COG1695">
    <property type="taxonomic scope" value="Bacteria"/>
</dbReference>
<dbReference type="InterPro" id="IPR005149">
    <property type="entry name" value="Tscrpt_reg_PadR_N"/>
</dbReference>
<dbReference type="InterPro" id="IPR036388">
    <property type="entry name" value="WH-like_DNA-bd_sf"/>
</dbReference>
<dbReference type="Proteomes" id="UP000005947">
    <property type="component" value="Unassembled WGS sequence"/>
</dbReference>
<dbReference type="InterPro" id="IPR036390">
    <property type="entry name" value="WH_DNA-bd_sf"/>
</dbReference>
<keyword evidence="3" id="KW-1185">Reference proteome</keyword>
<dbReference type="Gene3D" id="1.10.10.10">
    <property type="entry name" value="Winged helix-like DNA-binding domain superfamily/Winged helix DNA-binding domain"/>
    <property type="match status" value="1"/>
</dbReference>
<comment type="caution">
    <text evidence="2">The sequence shown here is derived from an EMBL/GenBank/DDBJ whole genome shotgun (WGS) entry which is preliminary data.</text>
</comment>
<dbReference type="AlphaFoldDB" id="F1T3P5"/>
<gene>
    <name evidence="2" type="ORF">HMPREF0091_10286</name>
</gene>
<dbReference type="Pfam" id="PF03551">
    <property type="entry name" value="PadR"/>
    <property type="match status" value="1"/>
</dbReference>
<evidence type="ECO:0000259" key="1">
    <source>
        <dbReference type="Pfam" id="PF03551"/>
    </source>
</evidence>
<proteinExistence type="predicted"/>
<sequence>MGLKQDGFAMNEEWVSQIKRGTLEYVLMLLILQKDRYGYDLIQTLNAYPMLKTKESTIYPLLRRLLKNGYLESYWQHVDEGTPARKYYRITPAGTLYVNQLDSDWNVLTQSISKLKMSNTNS</sequence>
<dbReference type="SUPFAM" id="SSF46785">
    <property type="entry name" value="Winged helix' DNA-binding domain"/>
    <property type="match status" value="1"/>
</dbReference>
<reference evidence="2 3" key="1">
    <citation type="submission" date="2011-02" db="EMBL/GenBank/DDBJ databases">
        <authorList>
            <person name="Muzny D."/>
            <person name="Qin X."/>
            <person name="Buhay C."/>
            <person name="Dugan-Rocha S."/>
            <person name="Ding Y."/>
            <person name="Chen G."/>
            <person name="Hawes A."/>
            <person name="Holder M."/>
            <person name="Jhangiani S."/>
            <person name="Johnson A."/>
            <person name="Khan Z."/>
            <person name="Li Z."/>
            <person name="Liu W."/>
            <person name="Liu X."/>
            <person name="Perez L."/>
            <person name="Shen H."/>
            <person name="Wang Q."/>
            <person name="Watt J."/>
            <person name="Xi L."/>
            <person name="Xin Y."/>
            <person name="Zhou J."/>
            <person name="Deng J."/>
            <person name="Jiang H."/>
            <person name="Liu Y."/>
            <person name="Qu J."/>
            <person name="Song X.-Z."/>
            <person name="Zhang L."/>
            <person name="Villasana D."/>
            <person name="Johnson A."/>
            <person name="Liu J."/>
            <person name="Liyanage D."/>
            <person name="Lorensuhewa L."/>
            <person name="Robinson T."/>
            <person name="Song A."/>
            <person name="Song B.-B."/>
            <person name="Dinh H."/>
            <person name="Thornton R."/>
            <person name="Coyle M."/>
            <person name="Francisco L."/>
            <person name="Jackson L."/>
            <person name="Javaid M."/>
            <person name="Korchina V."/>
            <person name="Kovar C."/>
            <person name="Mata R."/>
            <person name="Mathew T."/>
            <person name="Ngo R."/>
            <person name="Nguyen L."/>
            <person name="Nguyen N."/>
            <person name="Okwuonu G."/>
            <person name="Ongeri F."/>
            <person name="Pham C."/>
            <person name="Simmons D."/>
            <person name="Wilczek-Boney K."/>
            <person name="Hale W."/>
            <person name="Jakkamsetti A."/>
            <person name="Pham P."/>
            <person name="Ruth R."/>
            <person name="San Lucas F."/>
            <person name="Warren J."/>
            <person name="Zhang J."/>
            <person name="Zhao Z."/>
            <person name="Zhou C."/>
            <person name="Zhu D."/>
            <person name="Lee S."/>
            <person name="Bess C."/>
            <person name="Blankenburg K."/>
            <person name="Forbes L."/>
            <person name="Fu Q."/>
            <person name="Gubbala S."/>
            <person name="Hirani K."/>
            <person name="Jayaseelan J.C."/>
            <person name="Lara F."/>
            <person name="Munidasa M."/>
            <person name="Palculict T."/>
            <person name="Patil S."/>
            <person name="Pu L.-L."/>
            <person name="Saada N."/>
            <person name="Tang L."/>
            <person name="Weissenberger G."/>
            <person name="Zhu Y."/>
            <person name="Hemphill L."/>
            <person name="Shang Y."/>
            <person name="Youmans B."/>
            <person name="Ayvaz T."/>
            <person name="Ross M."/>
            <person name="Santibanez J."/>
            <person name="Aqrawi P."/>
            <person name="Gross S."/>
            <person name="Joshi V."/>
            <person name="Fowler G."/>
            <person name="Nazareth L."/>
            <person name="Reid J."/>
            <person name="Worley K."/>
            <person name="Petrosino J."/>
            <person name="Highlander S."/>
            <person name="Gibbs R."/>
        </authorList>
    </citation>
    <scope>NUCLEOTIDE SEQUENCE [LARGE SCALE GENOMIC DNA]</scope>
    <source>
        <strain evidence="2 3">DSM 15829</strain>
    </source>
</reference>
<feature type="domain" description="Transcription regulator PadR N-terminal" evidence="1">
    <location>
        <begin position="27"/>
        <end position="96"/>
    </location>
</feature>
<evidence type="ECO:0000313" key="3">
    <source>
        <dbReference type="Proteomes" id="UP000005947"/>
    </source>
</evidence>
<dbReference type="EMBL" id="ACGK02000001">
    <property type="protein sequence ID" value="EGF23339.1"/>
    <property type="molecule type" value="Genomic_DNA"/>
</dbReference>
<dbReference type="InterPro" id="IPR052509">
    <property type="entry name" value="Metal_resp_DNA-bind_regulator"/>
</dbReference>
<organism evidence="2 3">
    <name type="scientific">Fannyhessea vaginae DSM 15829</name>
    <dbReference type="NCBI Taxonomy" id="525256"/>
    <lineage>
        <taxon>Bacteria</taxon>
        <taxon>Bacillati</taxon>
        <taxon>Actinomycetota</taxon>
        <taxon>Coriobacteriia</taxon>
        <taxon>Coriobacteriales</taxon>
        <taxon>Atopobiaceae</taxon>
        <taxon>Fannyhessea</taxon>
    </lineage>
</organism>
<dbReference type="PANTHER" id="PTHR33169:SF14">
    <property type="entry name" value="TRANSCRIPTIONAL REGULATOR RV3488"/>
    <property type="match status" value="1"/>
</dbReference>
<protein>
    <submittedName>
        <fullName evidence="2">Transcriptional regulator, PadR family</fullName>
    </submittedName>
</protein>
<accession>F1T3P5</accession>